<evidence type="ECO:0000313" key="8">
    <source>
        <dbReference type="Proteomes" id="UP000612899"/>
    </source>
</evidence>
<feature type="transmembrane region" description="Helical" evidence="5">
    <location>
        <begin position="247"/>
        <end position="266"/>
    </location>
</feature>
<gene>
    <name evidence="7" type="ORF">Rhe02_88210</name>
</gene>
<protein>
    <submittedName>
        <fullName evidence="7">MFS transporter</fullName>
    </submittedName>
</protein>
<feature type="transmembrane region" description="Helical" evidence="5">
    <location>
        <begin position="168"/>
        <end position="187"/>
    </location>
</feature>
<feature type="transmembrane region" description="Helical" evidence="5">
    <location>
        <begin position="332"/>
        <end position="355"/>
    </location>
</feature>
<dbReference type="Proteomes" id="UP000612899">
    <property type="component" value="Unassembled WGS sequence"/>
</dbReference>
<feature type="transmembrane region" description="Helical" evidence="5">
    <location>
        <begin position="76"/>
        <end position="95"/>
    </location>
</feature>
<name>A0A8J3QGN0_9ACTN</name>
<evidence type="ECO:0000256" key="3">
    <source>
        <dbReference type="ARBA" id="ARBA00022989"/>
    </source>
</evidence>
<feature type="transmembrane region" description="Helical" evidence="5">
    <location>
        <begin position="139"/>
        <end position="162"/>
    </location>
</feature>
<proteinExistence type="predicted"/>
<evidence type="ECO:0000256" key="2">
    <source>
        <dbReference type="ARBA" id="ARBA00022692"/>
    </source>
</evidence>
<feature type="domain" description="Major facilitator superfamily (MFS) profile" evidence="6">
    <location>
        <begin position="1"/>
        <end position="192"/>
    </location>
</feature>
<keyword evidence="8" id="KW-1185">Reference proteome</keyword>
<keyword evidence="4 5" id="KW-0472">Membrane</keyword>
<dbReference type="EMBL" id="BONY01000105">
    <property type="protein sequence ID" value="GIH10754.1"/>
    <property type="molecule type" value="Genomic_DNA"/>
</dbReference>
<dbReference type="PROSITE" id="PS50850">
    <property type="entry name" value="MFS"/>
    <property type="match status" value="1"/>
</dbReference>
<organism evidence="7 8">
    <name type="scientific">Rhizocola hellebori</name>
    <dbReference type="NCBI Taxonomy" id="1392758"/>
    <lineage>
        <taxon>Bacteria</taxon>
        <taxon>Bacillati</taxon>
        <taxon>Actinomycetota</taxon>
        <taxon>Actinomycetes</taxon>
        <taxon>Micromonosporales</taxon>
        <taxon>Micromonosporaceae</taxon>
        <taxon>Rhizocola</taxon>
    </lineage>
</organism>
<keyword evidence="2 5" id="KW-0812">Transmembrane</keyword>
<dbReference type="GO" id="GO:0022857">
    <property type="term" value="F:transmembrane transporter activity"/>
    <property type="evidence" value="ECO:0007669"/>
    <property type="project" value="InterPro"/>
</dbReference>
<comment type="subcellular location">
    <subcellularLocation>
        <location evidence="1">Cell membrane</location>
        <topology evidence="1">Multi-pass membrane protein</topology>
    </subcellularLocation>
</comment>
<evidence type="ECO:0000256" key="4">
    <source>
        <dbReference type="ARBA" id="ARBA00023136"/>
    </source>
</evidence>
<dbReference type="Pfam" id="PF07690">
    <property type="entry name" value="MFS_1"/>
    <property type="match status" value="1"/>
</dbReference>
<accession>A0A8J3QGN0</accession>
<dbReference type="InterPro" id="IPR011701">
    <property type="entry name" value="MFS"/>
</dbReference>
<evidence type="ECO:0000256" key="1">
    <source>
        <dbReference type="ARBA" id="ARBA00004651"/>
    </source>
</evidence>
<feature type="transmembrane region" description="Helical" evidence="5">
    <location>
        <begin position="48"/>
        <end position="69"/>
    </location>
</feature>
<dbReference type="InterPro" id="IPR036259">
    <property type="entry name" value="MFS_trans_sf"/>
</dbReference>
<dbReference type="PANTHER" id="PTHR23542:SF1">
    <property type="entry name" value="MAJOR FACILITATOR SUPERFAMILY (MFS) PROFILE DOMAIN-CONTAINING PROTEIN"/>
    <property type="match status" value="1"/>
</dbReference>
<reference evidence="7" key="1">
    <citation type="submission" date="2021-01" db="EMBL/GenBank/DDBJ databases">
        <title>Whole genome shotgun sequence of Rhizocola hellebori NBRC 109834.</title>
        <authorList>
            <person name="Komaki H."/>
            <person name="Tamura T."/>
        </authorList>
    </citation>
    <scope>NUCLEOTIDE SEQUENCE</scope>
    <source>
        <strain evidence="7">NBRC 109834</strain>
    </source>
</reference>
<evidence type="ECO:0000259" key="6">
    <source>
        <dbReference type="PROSITE" id="PS50850"/>
    </source>
</evidence>
<keyword evidence="3 5" id="KW-1133">Transmembrane helix</keyword>
<feature type="transmembrane region" description="Helical" evidence="5">
    <location>
        <begin position="297"/>
        <end position="320"/>
    </location>
</feature>
<dbReference type="InterPro" id="IPR020846">
    <property type="entry name" value="MFS_dom"/>
</dbReference>
<evidence type="ECO:0000313" key="7">
    <source>
        <dbReference type="EMBL" id="GIH10754.1"/>
    </source>
</evidence>
<comment type="caution">
    <text evidence="7">The sequence shown here is derived from an EMBL/GenBank/DDBJ whole genome shotgun (WGS) entry which is preliminary data.</text>
</comment>
<sequence>MKMAPYRQVLAQPGLKLLMLVGMLARIPVTAAAMTVTLHVVNTLGLNFARAGLAGALAMLGVGIGSPLLGRMVDKVGLRPVLIVATVVQGIYWLTAPHLSYTALVVAAFFAGLLSIPIFSVMRQFMAAMVPIEHRRPAFALDSMGVELSYMVGPALAVALVTSLGSQFTMTAVGTGLVLGGTALIVMNPPIRSAEEEESQTVTLPRREWLRPSLIALLAATAAATFVLTATELSIVAALRHTGATKWIGLIIVAWSLYSLIGGFIYGGLRRSISPLLIIAGMAALTIPLGLVSGWWWLLLAVIPCGLLCAPSIAATVDAVSHLVPAGARGEAMGLHGTALTCGIAIGAPTGGWVIDTFGPAWGFTAAGLAGLLVVAAVFPFWQRSPATSAAAVEPELATVGANTNG</sequence>
<feature type="transmembrane region" description="Helical" evidence="5">
    <location>
        <begin position="214"/>
        <end position="235"/>
    </location>
</feature>
<feature type="transmembrane region" description="Helical" evidence="5">
    <location>
        <begin position="273"/>
        <end position="291"/>
    </location>
</feature>
<dbReference type="PANTHER" id="PTHR23542">
    <property type="match status" value="1"/>
</dbReference>
<feature type="transmembrane region" description="Helical" evidence="5">
    <location>
        <begin position="101"/>
        <end position="119"/>
    </location>
</feature>
<evidence type="ECO:0000256" key="5">
    <source>
        <dbReference type="SAM" id="Phobius"/>
    </source>
</evidence>
<dbReference type="SUPFAM" id="SSF103473">
    <property type="entry name" value="MFS general substrate transporter"/>
    <property type="match status" value="1"/>
</dbReference>
<dbReference type="GO" id="GO:0005886">
    <property type="term" value="C:plasma membrane"/>
    <property type="evidence" value="ECO:0007669"/>
    <property type="project" value="UniProtKB-SubCell"/>
</dbReference>
<dbReference type="RefSeq" id="WP_203914473.1">
    <property type="nucleotide sequence ID" value="NZ_BONY01000105.1"/>
</dbReference>
<feature type="transmembrane region" description="Helical" evidence="5">
    <location>
        <begin position="361"/>
        <end position="382"/>
    </location>
</feature>
<dbReference type="AlphaFoldDB" id="A0A8J3QGN0"/>
<dbReference type="Gene3D" id="1.20.1250.20">
    <property type="entry name" value="MFS general substrate transporter like domains"/>
    <property type="match status" value="1"/>
</dbReference>